<proteinExistence type="predicted"/>
<protein>
    <recommendedName>
        <fullName evidence="3">XkdX family protein</fullName>
    </recommendedName>
</protein>
<reference evidence="1 2" key="1">
    <citation type="submission" date="2021-03" db="EMBL/GenBank/DDBJ databases">
        <title>Genomic Encyclopedia of Type Strains, Phase IV (KMG-IV): sequencing the most valuable type-strain genomes for metagenomic binning, comparative biology and taxonomic classification.</title>
        <authorList>
            <person name="Goeker M."/>
        </authorList>
    </citation>
    <scope>NUCLEOTIDE SEQUENCE [LARGE SCALE GENOMIC DNA]</scope>
    <source>
        <strain evidence="1 2">DSM 21292</strain>
    </source>
</reference>
<accession>A0ABS4RLW9</accession>
<gene>
    <name evidence="1" type="ORF">J2Z28_000492</name>
</gene>
<name>A0ABS4RLW9_PAEXY</name>
<dbReference type="EMBL" id="JAGIKV010000002">
    <property type="protein sequence ID" value="MBP2243882.1"/>
    <property type="molecule type" value="Genomic_DNA"/>
</dbReference>
<comment type="caution">
    <text evidence="1">The sequence shown here is derived from an EMBL/GenBank/DDBJ whole genome shotgun (WGS) entry which is preliminary data.</text>
</comment>
<sequence>MNWVTAVALRIAVLTDSNPFGEITPEQYEQITGIEY</sequence>
<evidence type="ECO:0008006" key="3">
    <source>
        <dbReference type="Google" id="ProtNLM"/>
    </source>
</evidence>
<organism evidence="1 2">
    <name type="scientific">Paenibacillus xylanexedens</name>
    <dbReference type="NCBI Taxonomy" id="528191"/>
    <lineage>
        <taxon>Bacteria</taxon>
        <taxon>Bacillati</taxon>
        <taxon>Bacillota</taxon>
        <taxon>Bacilli</taxon>
        <taxon>Bacillales</taxon>
        <taxon>Paenibacillaceae</taxon>
        <taxon>Paenibacillus</taxon>
    </lineage>
</organism>
<keyword evidence="2" id="KW-1185">Reference proteome</keyword>
<evidence type="ECO:0000313" key="1">
    <source>
        <dbReference type="EMBL" id="MBP2243882.1"/>
    </source>
</evidence>
<evidence type="ECO:0000313" key="2">
    <source>
        <dbReference type="Proteomes" id="UP000810207"/>
    </source>
</evidence>
<dbReference type="Proteomes" id="UP000810207">
    <property type="component" value="Unassembled WGS sequence"/>
</dbReference>